<dbReference type="Proteomes" id="UP000256779">
    <property type="component" value="Unassembled WGS sequence"/>
</dbReference>
<evidence type="ECO:0000256" key="3">
    <source>
        <dbReference type="ARBA" id="ARBA00023180"/>
    </source>
</evidence>
<evidence type="ECO:0000256" key="2">
    <source>
        <dbReference type="ARBA" id="ARBA00022737"/>
    </source>
</evidence>
<keyword evidence="1" id="KW-0732">Signal</keyword>
<dbReference type="PANTHER" id="PTHR16026">
    <property type="entry name" value="CARTILAGE ACIDIC PROTEIN 1"/>
    <property type="match status" value="1"/>
</dbReference>
<feature type="domain" description="ASPIC/UnbV" evidence="5">
    <location>
        <begin position="547"/>
        <end position="613"/>
    </location>
</feature>
<accession>A0A3D9L0N7</accession>
<dbReference type="SUPFAM" id="SSF69318">
    <property type="entry name" value="Integrin alpha N-terminal domain"/>
    <property type="match status" value="3"/>
</dbReference>
<dbReference type="PROSITE" id="PS51257">
    <property type="entry name" value="PROKAR_LIPOPROTEIN"/>
    <property type="match status" value="1"/>
</dbReference>
<dbReference type="InterPro" id="IPR013519">
    <property type="entry name" value="Int_alpha_beta-p"/>
</dbReference>
<dbReference type="InterPro" id="IPR028994">
    <property type="entry name" value="Integrin_alpha_N"/>
</dbReference>
<organism evidence="6 7">
    <name type="scientific">Marinoscillum furvescens DSM 4134</name>
    <dbReference type="NCBI Taxonomy" id="1122208"/>
    <lineage>
        <taxon>Bacteria</taxon>
        <taxon>Pseudomonadati</taxon>
        <taxon>Bacteroidota</taxon>
        <taxon>Cytophagia</taxon>
        <taxon>Cytophagales</taxon>
        <taxon>Reichenbachiellaceae</taxon>
        <taxon>Marinoscillum</taxon>
    </lineage>
</organism>
<feature type="coiled-coil region" evidence="4">
    <location>
        <begin position="606"/>
        <end position="656"/>
    </location>
</feature>
<dbReference type="SMART" id="SM00191">
    <property type="entry name" value="Int_alpha"/>
    <property type="match status" value="4"/>
</dbReference>
<evidence type="ECO:0000256" key="1">
    <source>
        <dbReference type="ARBA" id="ARBA00022729"/>
    </source>
</evidence>
<evidence type="ECO:0000256" key="4">
    <source>
        <dbReference type="SAM" id="Coils"/>
    </source>
</evidence>
<dbReference type="OrthoDB" id="1488345at2"/>
<keyword evidence="3" id="KW-0325">Glycoprotein</keyword>
<comment type="caution">
    <text evidence="6">The sequence shown here is derived from an EMBL/GenBank/DDBJ whole genome shotgun (WGS) entry which is preliminary data.</text>
</comment>
<dbReference type="PANTHER" id="PTHR16026:SF0">
    <property type="entry name" value="CARTILAGE ACIDIC PROTEIN 1"/>
    <property type="match status" value="1"/>
</dbReference>
<dbReference type="Pfam" id="PF07593">
    <property type="entry name" value="UnbV_ASPIC"/>
    <property type="match status" value="1"/>
</dbReference>
<keyword evidence="2" id="KW-0677">Repeat</keyword>
<sequence>MRKAPLAFRMLTSMVRFVFYYIISALLIGCGSTSTEDYLFTRLSAEQTNVSFVNQIDDTPHLNGILYEYLYNGAGVAAEDFNADGLLDLYFVSSLGENQLYLNQGNFQFLNVTKKSGTSGGAGLATGVTVVDINADGLPDIYVCKSGKFTDPRYRKNELFLHMGVDEEGVPTFREAAAEFGLDLMNYSTQATFFDYDLDGDLDMFLINHGIRAYTDAEVLHLKEKYEPLQAEQLYENRAGSFHEVSAQAGLIQNGLSYGLGVAVGDFNNDSWPDVLVSHDYSERDHLYLNSGNRTFKEVLRESTGHTSFYSMGNDIADFNNDGLLDFITLDMAAETNYDIKTSMSGMNPKQFEALTENGFHFQYMYNALQLNRGLVDGVPMFSDVAQIAGVASSDWSWSPLFLDADNDGDKDLLVTNGVVRDFRNNDFLRYKEERFNSFFASVKQRTTETLQKARELTHELVSQMPRRPRPNRIYQNLGGIRFKDSEWLPAELTISNGATYADLDNDGDLDLITNDMNSMAGIYQNNGQAGNFITVKLHGDSLNPEAIGSRVTVRTESGLHQMTELYRARGFQSSVSARLHFGLDTAKAVEVRVRWTDGTYSPWLKTEANQELVIEKHEIAEVEAESPVSWLVNESKLLDDRFEHHENEFDDYERESLLPHRLSQNGPALAVADLNADGLDDIFIGGAHGHSGRLLLQNENGGFESLAENVLEQTKDSEDVSAVFADLDGDADLDLYVVSGGNEFGRGSDALADKIYLQLNGNWTLWEGHLFESESGGVVSPCDYDADGDVDLFIGNYQVPGAYPVSPVSYLLKNNSQGGVLEFEVVSLGELGMVTAASWADFDGDGASDLLVAGEWMSPVIFYNRSGTLTQFTASDLDAYTGWWTAVAVGDFDQDGDQDFVLGNNGLNYKYKASAEAPFEVYFNDFDRNGAGDIVLGFHEEGKVYPVRGRECTSNQIPVVKSRFQNYDAFARATLIDVFEEERLANSLHRKVTTFASMYFENTGGEYLARPLPDMAQISSIRSILPYDLNGDGRQDLIVHGNRYESEVETPRNDANYGMVLLSDSRGAFMAQPADLTGLLSAGNVRHGALVRRPQGLSLLYVQNDGPAQLFRIYDQTRNKNDEAF</sequence>
<keyword evidence="4" id="KW-0175">Coiled coil</keyword>
<evidence type="ECO:0000313" key="6">
    <source>
        <dbReference type="EMBL" id="RED97013.1"/>
    </source>
</evidence>
<gene>
    <name evidence="6" type="ORF">C7460_11361</name>
</gene>
<dbReference type="InterPro" id="IPR011519">
    <property type="entry name" value="UnbV_ASPIC"/>
</dbReference>
<proteinExistence type="predicted"/>
<dbReference type="EMBL" id="QREG01000013">
    <property type="protein sequence ID" value="RED97013.1"/>
    <property type="molecule type" value="Genomic_DNA"/>
</dbReference>
<evidence type="ECO:0000259" key="5">
    <source>
        <dbReference type="Pfam" id="PF07593"/>
    </source>
</evidence>
<evidence type="ECO:0000313" key="7">
    <source>
        <dbReference type="Proteomes" id="UP000256779"/>
    </source>
</evidence>
<reference evidence="6 7" key="1">
    <citation type="submission" date="2018-07" db="EMBL/GenBank/DDBJ databases">
        <title>Genomic Encyclopedia of Type Strains, Phase IV (KMG-IV): sequencing the most valuable type-strain genomes for metagenomic binning, comparative biology and taxonomic classification.</title>
        <authorList>
            <person name="Goeker M."/>
        </authorList>
    </citation>
    <scope>NUCLEOTIDE SEQUENCE [LARGE SCALE GENOMIC DNA]</scope>
    <source>
        <strain evidence="6 7">DSM 4134</strain>
    </source>
</reference>
<dbReference type="InterPro" id="IPR013517">
    <property type="entry name" value="FG-GAP"/>
</dbReference>
<protein>
    <submittedName>
        <fullName evidence="6">VCBS repeat protein</fullName>
    </submittedName>
</protein>
<dbReference type="Gene3D" id="2.130.10.130">
    <property type="entry name" value="Integrin alpha, N-terminal"/>
    <property type="match status" value="4"/>
</dbReference>
<name>A0A3D9L0N7_MARFU</name>
<dbReference type="AlphaFoldDB" id="A0A3D9L0N7"/>
<dbReference type="RefSeq" id="WP_115868755.1">
    <property type="nucleotide sequence ID" value="NZ_QREG01000013.1"/>
</dbReference>
<keyword evidence="7" id="KW-1185">Reference proteome</keyword>
<dbReference type="Pfam" id="PF13517">
    <property type="entry name" value="FG-GAP_3"/>
    <property type="match status" value="4"/>
</dbReference>
<dbReference type="InterPro" id="IPR027039">
    <property type="entry name" value="Crtac1"/>
</dbReference>